<dbReference type="OrthoDB" id="309040at2759"/>
<name>A0A8S1XZD2_9CILI</name>
<sequence>MSQQKLLMCQLIEHIGEDIQGFCFNLSCQYLRSQFCLQCGIDPMKNLKKDLKGFGQVQSFVTKFNKSICELTNQLNESFGQIKIKYEESSKQLENMKKQLFKLSECKSQQDYQQMKDNLQLIKECMKYLIIENIKRMIHAFDLDKQFQQQIPIIEQGNQSLLQEGIQLLNQYKLQEAQDLMSQYLKQWKKNIICQNPFYVFLQLKRSARKRQNNERLGQRDQ</sequence>
<dbReference type="Proteomes" id="UP000689195">
    <property type="component" value="Unassembled WGS sequence"/>
</dbReference>
<evidence type="ECO:0000313" key="2">
    <source>
        <dbReference type="Proteomes" id="UP000689195"/>
    </source>
</evidence>
<keyword evidence="2" id="KW-1185">Reference proteome</keyword>
<dbReference type="AlphaFoldDB" id="A0A8S1XZD2"/>
<comment type="caution">
    <text evidence="1">The sequence shown here is derived from an EMBL/GenBank/DDBJ whole genome shotgun (WGS) entry which is preliminary data.</text>
</comment>
<organism evidence="1 2">
    <name type="scientific">Paramecium pentaurelia</name>
    <dbReference type="NCBI Taxonomy" id="43138"/>
    <lineage>
        <taxon>Eukaryota</taxon>
        <taxon>Sar</taxon>
        <taxon>Alveolata</taxon>
        <taxon>Ciliophora</taxon>
        <taxon>Intramacronucleata</taxon>
        <taxon>Oligohymenophorea</taxon>
        <taxon>Peniculida</taxon>
        <taxon>Parameciidae</taxon>
        <taxon>Paramecium</taxon>
    </lineage>
</organism>
<evidence type="ECO:0000313" key="1">
    <source>
        <dbReference type="EMBL" id="CAD8204834.1"/>
    </source>
</evidence>
<accession>A0A8S1XZD2</accession>
<proteinExistence type="predicted"/>
<reference evidence="1" key="1">
    <citation type="submission" date="2021-01" db="EMBL/GenBank/DDBJ databases">
        <authorList>
            <consortium name="Genoscope - CEA"/>
            <person name="William W."/>
        </authorList>
    </citation>
    <scope>NUCLEOTIDE SEQUENCE</scope>
</reference>
<dbReference type="EMBL" id="CAJJDO010000138">
    <property type="protein sequence ID" value="CAD8204834.1"/>
    <property type="molecule type" value="Genomic_DNA"/>
</dbReference>
<gene>
    <name evidence="1" type="ORF">PPENT_87.1.T1380123</name>
</gene>
<protein>
    <submittedName>
        <fullName evidence="1">Uncharacterized protein</fullName>
    </submittedName>
</protein>